<proteinExistence type="predicted"/>
<dbReference type="CDD" id="cd23024">
    <property type="entry name" value="zf-HIT_ZNHIT2-3"/>
    <property type="match status" value="1"/>
</dbReference>
<dbReference type="GO" id="GO:0000463">
    <property type="term" value="P:maturation of LSU-rRNA from tricistronic rRNA transcript (SSU-rRNA, 5.8S rRNA, LSU-rRNA)"/>
    <property type="evidence" value="ECO:0007669"/>
    <property type="project" value="TreeGrafter"/>
</dbReference>
<dbReference type="PROSITE" id="PS51083">
    <property type="entry name" value="ZF_HIT"/>
    <property type="match status" value="1"/>
</dbReference>
<protein>
    <recommendedName>
        <fullName evidence="7">HIT-type domain-containing protein</fullName>
    </recommendedName>
</protein>
<keyword evidence="3" id="KW-0862">Zinc</keyword>
<evidence type="ECO:0000256" key="2">
    <source>
        <dbReference type="ARBA" id="ARBA00022771"/>
    </source>
</evidence>
<dbReference type="EMBL" id="JAPDFR010000005">
    <property type="protein sequence ID" value="KAK0386413.1"/>
    <property type="molecule type" value="Genomic_DNA"/>
</dbReference>
<dbReference type="AlphaFoldDB" id="A0AA39GGU4"/>
<feature type="transmembrane region" description="Helical" evidence="6">
    <location>
        <begin position="28"/>
        <end position="46"/>
    </location>
</feature>
<dbReference type="PANTHER" id="PTHR13483:SF11">
    <property type="entry name" value="ZINC FINGER HIT DOMAIN-CONTAINING PROTEIN 3"/>
    <property type="match status" value="1"/>
</dbReference>
<keyword evidence="6" id="KW-0472">Membrane</keyword>
<gene>
    <name evidence="8" type="ORF">NLU13_6250</name>
</gene>
<dbReference type="Pfam" id="PF04438">
    <property type="entry name" value="zf-HIT"/>
    <property type="match status" value="1"/>
</dbReference>
<evidence type="ECO:0000313" key="9">
    <source>
        <dbReference type="Proteomes" id="UP001175261"/>
    </source>
</evidence>
<comment type="caution">
    <text evidence="8">The sequence shown here is derived from an EMBL/GenBank/DDBJ whole genome shotgun (WGS) entry which is preliminary data.</text>
</comment>
<keyword evidence="6" id="KW-0812">Transmembrane</keyword>
<dbReference type="GO" id="GO:0008270">
    <property type="term" value="F:zinc ion binding"/>
    <property type="evidence" value="ECO:0007669"/>
    <property type="project" value="UniProtKB-UniRule"/>
</dbReference>
<dbReference type="GO" id="GO:0070761">
    <property type="term" value="C:pre-snoRNP complex"/>
    <property type="evidence" value="ECO:0007669"/>
    <property type="project" value="TreeGrafter"/>
</dbReference>
<keyword evidence="1" id="KW-0479">Metal-binding</keyword>
<sequence>MMQSLGSCFSGAVNGSTKFFLPGASSDLQLHSCFNFFLFFILYLVFYSYRFAHSIFPCSNIAAPFSAMVSGALEAENEAKDVPVTEPIPTEPPQGAKPATCGVCNTNPPKYKCPRCYMPYCSVVCNKKHRENHPPDPDPVALPAPAVVPASQAPTDTQSSTEHDPDNPFRLLEQSDKLKVLFLKYPSLPEQLRRIHEATLPPKPSPGSKPGIPESLMQGVSKKETWNHDMGIKNGKAALRRAKSADGEEGEGVREYYELVLHMMNEASDRERASQFVQQQLAQEDTKLIERLLAQEKR</sequence>
<dbReference type="InterPro" id="IPR051639">
    <property type="entry name" value="BCD1"/>
</dbReference>
<evidence type="ECO:0000256" key="1">
    <source>
        <dbReference type="ARBA" id="ARBA00022723"/>
    </source>
</evidence>
<accession>A0AA39GGU4</accession>
<dbReference type="GO" id="GO:0000492">
    <property type="term" value="P:box C/D snoRNP assembly"/>
    <property type="evidence" value="ECO:0007669"/>
    <property type="project" value="TreeGrafter"/>
</dbReference>
<evidence type="ECO:0000259" key="7">
    <source>
        <dbReference type="PROSITE" id="PS51083"/>
    </source>
</evidence>
<dbReference type="SUPFAM" id="SSF144232">
    <property type="entry name" value="HIT/MYND zinc finger-like"/>
    <property type="match status" value="1"/>
</dbReference>
<keyword evidence="9" id="KW-1185">Reference proteome</keyword>
<evidence type="ECO:0000256" key="4">
    <source>
        <dbReference type="PROSITE-ProRule" id="PRU00453"/>
    </source>
</evidence>
<reference evidence="8" key="1">
    <citation type="submission" date="2022-10" db="EMBL/GenBank/DDBJ databases">
        <title>Determination and structural analysis of whole genome sequence of Sarocladium strictum F4-1.</title>
        <authorList>
            <person name="Hu L."/>
            <person name="Jiang Y."/>
        </authorList>
    </citation>
    <scope>NUCLEOTIDE SEQUENCE</scope>
    <source>
        <strain evidence="8">F4-1</strain>
    </source>
</reference>
<feature type="compositionally biased region" description="Low complexity" evidence="5">
    <location>
        <begin position="143"/>
        <end position="154"/>
    </location>
</feature>
<dbReference type="GO" id="GO:0005634">
    <property type="term" value="C:nucleus"/>
    <property type="evidence" value="ECO:0007669"/>
    <property type="project" value="TreeGrafter"/>
</dbReference>
<evidence type="ECO:0000256" key="3">
    <source>
        <dbReference type="ARBA" id="ARBA00022833"/>
    </source>
</evidence>
<keyword evidence="6" id="KW-1133">Transmembrane helix</keyword>
<dbReference type="InterPro" id="IPR007529">
    <property type="entry name" value="Znf_HIT"/>
</dbReference>
<name>A0AA39GGU4_SARSR</name>
<dbReference type="Proteomes" id="UP001175261">
    <property type="component" value="Unassembled WGS sequence"/>
</dbReference>
<evidence type="ECO:0000256" key="6">
    <source>
        <dbReference type="SAM" id="Phobius"/>
    </source>
</evidence>
<dbReference type="PANTHER" id="PTHR13483">
    <property type="entry name" value="BOX C_D SNORNA PROTEIN 1-RELATED"/>
    <property type="match status" value="1"/>
</dbReference>
<keyword evidence="2 4" id="KW-0863">Zinc-finger</keyword>
<feature type="region of interest" description="Disordered" evidence="5">
    <location>
        <begin position="132"/>
        <end position="169"/>
    </location>
</feature>
<dbReference type="GO" id="GO:0048254">
    <property type="term" value="P:snoRNA localization"/>
    <property type="evidence" value="ECO:0007669"/>
    <property type="project" value="TreeGrafter"/>
</dbReference>
<feature type="domain" description="HIT-type" evidence="7">
    <location>
        <begin position="101"/>
        <end position="134"/>
    </location>
</feature>
<evidence type="ECO:0000256" key="5">
    <source>
        <dbReference type="SAM" id="MobiDB-lite"/>
    </source>
</evidence>
<evidence type="ECO:0000313" key="8">
    <source>
        <dbReference type="EMBL" id="KAK0386413.1"/>
    </source>
</evidence>
<organism evidence="8 9">
    <name type="scientific">Sarocladium strictum</name>
    <name type="common">Black bundle disease fungus</name>
    <name type="synonym">Acremonium strictum</name>
    <dbReference type="NCBI Taxonomy" id="5046"/>
    <lineage>
        <taxon>Eukaryota</taxon>
        <taxon>Fungi</taxon>
        <taxon>Dikarya</taxon>
        <taxon>Ascomycota</taxon>
        <taxon>Pezizomycotina</taxon>
        <taxon>Sordariomycetes</taxon>
        <taxon>Hypocreomycetidae</taxon>
        <taxon>Hypocreales</taxon>
        <taxon>Sarocladiaceae</taxon>
        <taxon>Sarocladium</taxon>
    </lineage>
</organism>
<dbReference type="Gene3D" id="3.30.60.190">
    <property type="match status" value="1"/>
</dbReference>